<feature type="compositionally biased region" description="Polar residues" evidence="1">
    <location>
        <begin position="8"/>
        <end position="17"/>
    </location>
</feature>
<name>A0A0B6ZUB5_9EUPU</name>
<accession>A0A0B6ZUB5</accession>
<feature type="non-terminal residue" evidence="2">
    <location>
        <position position="312"/>
    </location>
</feature>
<proteinExistence type="predicted"/>
<dbReference type="AlphaFoldDB" id="A0A0B6ZUB5"/>
<evidence type="ECO:0000256" key="1">
    <source>
        <dbReference type="SAM" id="MobiDB-lite"/>
    </source>
</evidence>
<protein>
    <submittedName>
        <fullName evidence="2">Uncharacterized protein</fullName>
    </submittedName>
</protein>
<gene>
    <name evidence="2" type="primary">ORF81558</name>
</gene>
<evidence type="ECO:0000313" key="2">
    <source>
        <dbReference type="EMBL" id="CEK72229.1"/>
    </source>
</evidence>
<reference evidence="2" key="1">
    <citation type="submission" date="2014-12" db="EMBL/GenBank/DDBJ databases">
        <title>Insight into the proteome of Arion vulgaris.</title>
        <authorList>
            <person name="Aradska J."/>
            <person name="Bulat T."/>
            <person name="Smidak R."/>
            <person name="Sarate P."/>
            <person name="Gangsoo J."/>
            <person name="Sialana F."/>
            <person name="Bilban M."/>
            <person name="Lubec G."/>
        </authorList>
    </citation>
    <scope>NUCLEOTIDE SEQUENCE</scope>
    <source>
        <tissue evidence="2">Skin</tissue>
    </source>
</reference>
<feature type="non-terminal residue" evidence="2">
    <location>
        <position position="1"/>
    </location>
</feature>
<feature type="region of interest" description="Disordered" evidence="1">
    <location>
        <begin position="1"/>
        <end position="37"/>
    </location>
</feature>
<organism evidence="2">
    <name type="scientific">Arion vulgaris</name>
    <dbReference type="NCBI Taxonomy" id="1028688"/>
    <lineage>
        <taxon>Eukaryota</taxon>
        <taxon>Metazoa</taxon>
        <taxon>Spiralia</taxon>
        <taxon>Lophotrochozoa</taxon>
        <taxon>Mollusca</taxon>
        <taxon>Gastropoda</taxon>
        <taxon>Heterobranchia</taxon>
        <taxon>Euthyneura</taxon>
        <taxon>Panpulmonata</taxon>
        <taxon>Eupulmonata</taxon>
        <taxon>Stylommatophora</taxon>
        <taxon>Helicina</taxon>
        <taxon>Arionoidea</taxon>
        <taxon>Arionidae</taxon>
        <taxon>Arion</taxon>
    </lineage>
</organism>
<dbReference type="EMBL" id="HACG01025364">
    <property type="protein sequence ID" value="CEK72229.1"/>
    <property type="molecule type" value="Transcribed_RNA"/>
</dbReference>
<sequence>PPNLNKDFVTNSSSKSNHAVHRTPPEDTGQNVSLRRSARNIGKDSVVKNFQLSSQKMYPGSGSKPRVIRSFRTPIQTIPLKVVDRGADKKNASKSFAMVPDEEYMVTPRSNIEGFLTVAESEPRTDSIFAAVSQRAGAVSSANKSLKMLKNSDHVSRQGKPYVDFALPDSILTPRTNIWNILDLDQTHTPAVTTSDLSDQPSNRTRVSDIMHQGWGQKVSLSPMYHSDASEDVGDSPISKKYVATRNRRSFHITSAQSIVTAPQSSSLQTLGEDMQTTVSSGDLGSANNIESLSATVLSEKHATPISSKDVY</sequence>